<dbReference type="InterPro" id="IPR029017">
    <property type="entry name" value="Enolase-like_N"/>
</dbReference>
<feature type="domain" description="Mandelate racemase/muconate lactonizing enzyme N-terminal" evidence="1">
    <location>
        <begin position="24"/>
        <end position="90"/>
    </location>
</feature>
<protein>
    <recommendedName>
        <fullName evidence="1">Mandelate racemase/muconate lactonizing enzyme N-terminal domain-containing protein</fullName>
    </recommendedName>
</protein>
<feature type="non-terminal residue" evidence="2">
    <location>
        <position position="92"/>
    </location>
</feature>
<dbReference type="AlphaFoldDB" id="A0A383E3G8"/>
<dbReference type="SUPFAM" id="SSF54826">
    <property type="entry name" value="Enolase N-terminal domain-like"/>
    <property type="match status" value="1"/>
</dbReference>
<sequence length="92" mass="10546">MKIEHVEAVNLLCQYPEDDRFQYAGGVCTNRLTTLILVHTDTNYVGIGSVYSHPALIYLIVRDQLNPLLIGEDPCNVEELWKKMYGLTLWYG</sequence>
<dbReference type="Pfam" id="PF02746">
    <property type="entry name" value="MR_MLE_N"/>
    <property type="match status" value="1"/>
</dbReference>
<dbReference type="InterPro" id="IPR013341">
    <property type="entry name" value="Mandelate_racemase_N_dom"/>
</dbReference>
<organism evidence="2">
    <name type="scientific">marine metagenome</name>
    <dbReference type="NCBI Taxonomy" id="408172"/>
    <lineage>
        <taxon>unclassified sequences</taxon>
        <taxon>metagenomes</taxon>
        <taxon>ecological metagenomes</taxon>
    </lineage>
</organism>
<dbReference type="EMBL" id="UINC01222385">
    <property type="protein sequence ID" value="SVE51149.1"/>
    <property type="molecule type" value="Genomic_DNA"/>
</dbReference>
<evidence type="ECO:0000259" key="1">
    <source>
        <dbReference type="Pfam" id="PF02746"/>
    </source>
</evidence>
<reference evidence="2" key="1">
    <citation type="submission" date="2018-05" db="EMBL/GenBank/DDBJ databases">
        <authorList>
            <person name="Lanie J.A."/>
            <person name="Ng W.-L."/>
            <person name="Kazmierczak K.M."/>
            <person name="Andrzejewski T.M."/>
            <person name="Davidsen T.M."/>
            <person name="Wayne K.J."/>
            <person name="Tettelin H."/>
            <person name="Glass J.I."/>
            <person name="Rusch D."/>
            <person name="Podicherti R."/>
            <person name="Tsui H.-C.T."/>
            <person name="Winkler M.E."/>
        </authorList>
    </citation>
    <scope>NUCLEOTIDE SEQUENCE</scope>
</reference>
<dbReference type="Gene3D" id="3.30.390.10">
    <property type="entry name" value="Enolase-like, N-terminal domain"/>
    <property type="match status" value="1"/>
</dbReference>
<name>A0A383E3G8_9ZZZZ</name>
<proteinExistence type="predicted"/>
<evidence type="ECO:0000313" key="2">
    <source>
        <dbReference type="EMBL" id="SVE51149.1"/>
    </source>
</evidence>
<gene>
    <name evidence="2" type="ORF">METZ01_LOCUS504003</name>
</gene>
<accession>A0A383E3G8</accession>